<evidence type="ECO:0000256" key="6">
    <source>
        <dbReference type="SAM" id="MobiDB-lite"/>
    </source>
</evidence>
<evidence type="ECO:0000256" key="2">
    <source>
        <dbReference type="ARBA" id="ARBA00023015"/>
    </source>
</evidence>
<dbReference type="InterPro" id="IPR003340">
    <property type="entry name" value="B3_DNA-bd"/>
</dbReference>
<dbReference type="GO" id="GO:0003677">
    <property type="term" value="F:DNA binding"/>
    <property type="evidence" value="ECO:0007669"/>
    <property type="project" value="UniProtKB-KW"/>
</dbReference>
<dbReference type="EMBL" id="EQ973834">
    <property type="protein sequence ID" value="EEF43344.1"/>
    <property type="molecule type" value="Genomic_DNA"/>
</dbReference>
<dbReference type="SUPFAM" id="SSF101936">
    <property type="entry name" value="DNA-binding pseudobarrel domain"/>
    <property type="match status" value="1"/>
</dbReference>
<reference evidence="9" key="1">
    <citation type="journal article" date="2010" name="Nat. Biotechnol.">
        <title>Draft genome sequence of the oilseed species Ricinus communis.</title>
        <authorList>
            <person name="Chan A.P."/>
            <person name="Crabtree J."/>
            <person name="Zhao Q."/>
            <person name="Lorenzi H."/>
            <person name="Orvis J."/>
            <person name="Puiu D."/>
            <person name="Melake-Berhan A."/>
            <person name="Jones K.M."/>
            <person name="Redman J."/>
            <person name="Chen G."/>
            <person name="Cahoon E.B."/>
            <person name="Gedil M."/>
            <person name="Stanke M."/>
            <person name="Haas B.J."/>
            <person name="Wortman J.R."/>
            <person name="Fraser-Liggett C.M."/>
            <person name="Ravel J."/>
            <person name="Rabinowicz P.D."/>
        </authorList>
    </citation>
    <scope>NUCLEOTIDE SEQUENCE [LARGE SCALE GENOMIC DNA]</scope>
    <source>
        <strain evidence="9">cv. Hale</strain>
    </source>
</reference>
<keyword evidence="9" id="KW-1185">Reference proteome</keyword>
<keyword evidence="5" id="KW-0539">Nucleus</keyword>
<dbReference type="GO" id="GO:0005634">
    <property type="term" value="C:nucleus"/>
    <property type="evidence" value="ECO:0007669"/>
    <property type="project" value="UniProtKB-SubCell"/>
</dbReference>
<evidence type="ECO:0000256" key="5">
    <source>
        <dbReference type="ARBA" id="ARBA00023242"/>
    </source>
</evidence>
<proteinExistence type="predicted"/>
<dbReference type="InterPro" id="IPR015300">
    <property type="entry name" value="DNA-bd_pseudobarrel_sf"/>
</dbReference>
<gene>
    <name evidence="8" type="ORF">RCOM_0939050</name>
</gene>
<keyword evidence="4" id="KW-0804">Transcription</keyword>
<dbReference type="Gene3D" id="2.40.330.10">
    <property type="entry name" value="DNA-binding pseudobarrel domain"/>
    <property type="match status" value="1"/>
</dbReference>
<dbReference type="Proteomes" id="UP000008311">
    <property type="component" value="Unassembled WGS sequence"/>
</dbReference>
<dbReference type="AlphaFoldDB" id="B9RZG4"/>
<feature type="domain" description="TF-B3" evidence="7">
    <location>
        <begin position="104"/>
        <end position="176"/>
    </location>
</feature>
<feature type="compositionally biased region" description="Polar residues" evidence="6">
    <location>
        <begin position="9"/>
        <end position="21"/>
    </location>
</feature>
<accession>B9RZG4</accession>
<dbReference type="InParanoid" id="B9RZG4"/>
<evidence type="ECO:0000313" key="9">
    <source>
        <dbReference type="Proteomes" id="UP000008311"/>
    </source>
</evidence>
<evidence type="ECO:0000256" key="4">
    <source>
        <dbReference type="ARBA" id="ARBA00023163"/>
    </source>
</evidence>
<name>B9RZG4_RICCO</name>
<comment type="subcellular location">
    <subcellularLocation>
        <location evidence="1">Nucleus</location>
    </subcellularLocation>
</comment>
<evidence type="ECO:0000313" key="8">
    <source>
        <dbReference type="EMBL" id="EEF43344.1"/>
    </source>
</evidence>
<dbReference type="Pfam" id="PF02362">
    <property type="entry name" value="B3"/>
    <property type="match status" value="1"/>
</dbReference>
<protein>
    <recommendedName>
        <fullName evidence="7">TF-B3 domain-containing protein</fullName>
    </recommendedName>
</protein>
<feature type="region of interest" description="Disordered" evidence="6">
    <location>
        <begin position="1"/>
        <end position="29"/>
    </location>
</feature>
<keyword evidence="2" id="KW-0805">Transcription regulation</keyword>
<sequence>MGDDASSEILDSNPNPSASKCTSRKMDYTLPPKNLPTPIYAAFGDKQEYQRTGKSCKMEEEDDMVQNGNFNDAKSKAKFEIFTSIKFHSTLSRMPQESKNAVEKIVPASFARIYMRGASKDIRVKSSKGDGRERAVQSDWIRRGGCLRLNGWAEFYNDNYLVEADVCLFELIHMRNIVLKASVFPAYLE</sequence>
<organism evidence="8 9">
    <name type="scientific">Ricinus communis</name>
    <name type="common">Castor bean</name>
    <dbReference type="NCBI Taxonomy" id="3988"/>
    <lineage>
        <taxon>Eukaryota</taxon>
        <taxon>Viridiplantae</taxon>
        <taxon>Streptophyta</taxon>
        <taxon>Embryophyta</taxon>
        <taxon>Tracheophyta</taxon>
        <taxon>Spermatophyta</taxon>
        <taxon>Magnoliopsida</taxon>
        <taxon>eudicotyledons</taxon>
        <taxon>Gunneridae</taxon>
        <taxon>Pentapetalae</taxon>
        <taxon>rosids</taxon>
        <taxon>fabids</taxon>
        <taxon>Malpighiales</taxon>
        <taxon>Euphorbiaceae</taxon>
        <taxon>Acalyphoideae</taxon>
        <taxon>Acalypheae</taxon>
        <taxon>Ricinus</taxon>
    </lineage>
</organism>
<keyword evidence="3" id="KW-0238">DNA-binding</keyword>
<evidence type="ECO:0000259" key="7">
    <source>
        <dbReference type="Pfam" id="PF02362"/>
    </source>
</evidence>
<evidence type="ECO:0000256" key="1">
    <source>
        <dbReference type="ARBA" id="ARBA00004123"/>
    </source>
</evidence>
<evidence type="ECO:0000256" key="3">
    <source>
        <dbReference type="ARBA" id="ARBA00023125"/>
    </source>
</evidence>